<organism evidence="2">
    <name type="scientific">Anopheles atroparvus</name>
    <name type="common">European mosquito</name>
    <dbReference type="NCBI Taxonomy" id="41427"/>
    <lineage>
        <taxon>Eukaryota</taxon>
        <taxon>Metazoa</taxon>
        <taxon>Ecdysozoa</taxon>
        <taxon>Arthropoda</taxon>
        <taxon>Hexapoda</taxon>
        <taxon>Insecta</taxon>
        <taxon>Pterygota</taxon>
        <taxon>Neoptera</taxon>
        <taxon>Endopterygota</taxon>
        <taxon>Diptera</taxon>
        <taxon>Nematocera</taxon>
        <taxon>Culicoidea</taxon>
        <taxon>Culicidae</taxon>
        <taxon>Anophelinae</taxon>
        <taxon>Anopheles</taxon>
    </lineage>
</organism>
<accession>A0A182JIS2</accession>
<name>A0A182JIS2_ANOAO</name>
<dbReference type="AlphaFoldDB" id="A0A182JIS2"/>
<proteinExistence type="predicted"/>
<reference evidence="2" key="1">
    <citation type="submission" date="2022-08" db="UniProtKB">
        <authorList>
            <consortium name="EnsemblMetazoa"/>
        </authorList>
    </citation>
    <scope>IDENTIFICATION</scope>
    <source>
        <strain evidence="2">EBRO</strain>
    </source>
</reference>
<feature type="compositionally biased region" description="Basic and acidic residues" evidence="1">
    <location>
        <begin position="17"/>
        <end position="30"/>
    </location>
</feature>
<dbReference type="VEuPathDB" id="VectorBase:AATE018844"/>
<feature type="region of interest" description="Disordered" evidence="1">
    <location>
        <begin position="1"/>
        <end position="44"/>
    </location>
</feature>
<evidence type="ECO:0000256" key="1">
    <source>
        <dbReference type="SAM" id="MobiDB-lite"/>
    </source>
</evidence>
<sequence length="143" mass="14916">MEQLRQVSARNRKKARTGGDDGKDAGEKGTADTQHLARTSGADTGHGAFVAERAALLAHDGAPAVTADNLVEQLLHSPARWKTISELARRIMTVRQRRWQQDQATEAAATAAEAEAAEAVAAAAVFVDAEAASAVAATSAETV</sequence>
<evidence type="ECO:0000313" key="2">
    <source>
        <dbReference type="EnsemblMetazoa" id="AATE018844-PA.1"/>
    </source>
</evidence>
<protein>
    <submittedName>
        <fullName evidence="2">Uncharacterized protein</fullName>
    </submittedName>
</protein>
<dbReference type="EnsemblMetazoa" id="AATE018844-RA">
    <property type="protein sequence ID" value="AATE018844-PA.1"/>
    <property type="gene ID" value="AATE018844"/>
</dbReference>